<evidence type="ECO:0000313" key="3">
    <source>
        <dbReference type="Proteomes" id="UP000439903"/>
    </source>
</evidence>
<dbReference type="AlphaFoldDB" id="A0A8H4AG73"/>
<dbReference type="EMBL" id="WTPW01000650">
    <property type="protein sequence ID" value="KAF0492185.1"/>
    <property type="molecule type" value="Genomic_DNA"/>
</dbReference>
<organism evidence="2 3">
    <name type="scientific">Gigaspora margarita</name>
    <dbReference type="NCBI Taxonomy" id="4874"/>
    <lineage>
        <taxon>Eukaryota</taxon>
        <taxon>Fungi</taxon>
        <taxon>Fungi incertae sedis</taxon>
        <taxon>Mucoromycota</taxon>
        <taxon>Glomeromycotina</taxon>
        <taxon>Glomeromycetes</taxon>
        <taxon>Diversisporales</taxon>
        <taxon>Gigasporaceae</taxon>
        <taxon>Gigaspora</taxon>
    </lineage>
</organism>
<reference evidence="2 3" key="1">
    <citation type="journal article" date="2019" name="Environ. Microbiol.">
        <title>At the nexus of three kingdoms: the genome of the mycorrhizal fungus Gigaspora margarita provides insights into plant, endobacterial and fungal interactions.</title>
        <authorList>
            <person name="Venice F."/>
            <person name="Ghignone S."/>
            <person name="Salvioli di Fossalunga A."/>
            <person name="Amselem J."/>
            <person name="Novero M."/>
            <person name="Xianan X."/>
            <person name="Sedzielewska Toro K."/>
            <person name="Morin E."/>
            <person name="Lipzen A."/>
            <person name="Grigoriev I.V."/>
            <person name="Henrissat B."/>
            <person name="Martin F.M."/>
            <person name="Bonfante P."/>
        </authorList>
    </citation>
    <scope>NUCLEOTIDE SEQUENCE [LARGE SCALE GENOMIC DNA]</scope>
    <source>
        <strain evidence="2 3">BEG34</strain>
    </source>
</reference>
<evidence type="ECO:0000256" key="1">
    <source>
        <dbReference type="SAM" id="MobiDB-lite"/>
    </source>
</evidence>
<evidence type="ECO:0000313" key="2">
    <source>
        <dbReference type="EMBL" id="KAF0492185.1"/>
    </source>
</evidence>
<dbReference type="Proteomes" id="UP000439903">
    <property type="component" value="Unassembled WGS sequence"/>
</dbReference>
<accession>A0A8H4AG73</accession>
<gene>
    <name evidence="2" type="ORF">F8M41_021758</name>
</gene>
<feature type="region of interest" description="Disordered" evidence="1">
    <location>
        <begin position="63"/>
        <end position="116"/>
    </location>
</feature>
<comment type="caution">
    <text evidence="2">The sequence shown here is derived from an EMBL/GenBank/DDBJ whole genome shotgun (WGS) entry which is preliminary data.</text>
</comment>
<protein>
    <submittedName>
        <fullName evidence="2">Uncharacterized protein</fullName>
    </submittedName>
</protein>
<sequence>MINQYDNYSSSMQIRTFDNLLCDSIYNVTKKSLNLYKLRLGLKLLVKLNYNDALIFTIHQSPTSISETGDTGKTSEIGNTGKTDETGNPNKTSEIRNTGDTSETGETDNTTICVRK</sequence>
<keyword evidence="3" id="KW-1185">Reference proteome</keyword>
<proteinExistence type="predicted"/>
<name>A0A8H4AG73_GIGMA</name>